<dbReference type="Proteomes" id="UP000054035">
    <property type="component" value="Unassembled WGS sequence"/>
</dbReference>
<dbReference type="PANTHER" id="PTHR30629:SF2">
    <property type="entry name" value="PROPHAGE INTEGRASE INTS-RELATED"/>
    <property type="match status" value="1"/>
</dbReference>
<dbReference type="InterPro" id="IPR050808">
    <property type="entry name" value="Phage_Integrase"/>
</dbReference>
<dbReference type="AlphaFoldDB" id="A0A0P6VB51"/>
<dbReference type="InterPro" id="IPR038488">
    <property type="entry name" value="Integrase_DNA-bd_sf"/>
</dbReference>
<dbReference type="InterPro" id="IPR025166">
    <property type="entry name" value="Integrase_DNA_bind_dom"/>
</dbReference>
<dbReference type="PATRIC" id="fig|53413.25.peg.3939"/>
<evidence type="ECO:0000259" key="3">
    <source>
        <dbReference type="Pfam" id="PF13356"/>
    </source>
</evidence>
<dbReference type="Gene3D" id="3.30.160.390">
    <property type="entry name" value="Integrase, DNA-binding domain"/>
    <property type="match status" value="1"/>
</dbReference>
<gene>
    <name evidence="4" type="ORF">XAXN_07325</name>
</gene>
<evidence type="ECO:0000313" key="5">
    <source>
        <dbReference type="Proteomes" id="UP000054035"/>
    </source>
</evidence>
<evidence type="ECO:0000256" key="2">
    <source>
        <dbReference type="ARBA" id="ARBA00022908"/>
    </source>
</evidence>
<evidence type="ECO:0000313" key="4">
    <source>
        <dbReference type="EMBL" id="KPL49488.1"/>
    </source>
</evidence>
<accession>A0A0P6VB51</accession>
<dbReference type="PANTHER" id="PTHR30629">
    <property type="entry name" value="PROPHAGE INTEGRASE"/>
    <property type="match status" value="1"/>
</dbReference>
<keyword evidence="2" id="KW-0229">DNA integration</keyword>
<comment type="similarity">
    <text evidence="1">Belongs to the 'phage' integrase family.</text>
</comment>
<dbReference type="EMBL" id="JFAQ01000067">
    <property type="protein sequence ID" value="KPL49488.1"/>
    <property type="molecule type" value="Genomic_DNA"/>
</dbReference>
<name>A0A0P6VB51_9XANT</name>
<organism evidence="4 5">
    <name type="scientific">Xanthomonas axonopodis</name>
    <dbReference type="NCBI Taxonomy" id="53413"/>
    <lineage>
        <taxon>Bacteria</taxon>
        <taxon>Pseudomonadati</taxon>
        <taxon>Pseudomonadota</taxon>
        <taxon>Gammaproteobacteria</taxon>
        <taxon>Lysobacterales</taxon>
        <taxon>Lysobacteraceae</taxon>
        <taxon>Xanthomonas</taxon>
    </lineage>
</organism>
<evidence type="ECO:0000256" key="1">
    <source>
        <dbReference type="ARBA" id="ARBA00008857"/>
    </source>
</evidence>
<comment type="caution">
    <text evidence="4">The sequence shown here is derived from an EMBL/GenBank/DDBJ whole genome shotgun (WGS) entry which is preliminary data.</text>
</comment>
<dbReference type="Pfam" id="PF13356">
    <property type="entry name" value="Arm-DNA-bind_3"/>
    <property type="match status" value="1"/>
</dbReference>
<feature type="domain" description="Integrase DNA-binding" evidence="3">
    <location>
        <begin position="1"/>
        <end position="63"/>
    </location>
</feature>
<proteinExistence type="inferred from homology"/>
<reference evidence="4 5" key="1">
    <citation type="submission" date="2014-02" db="EMBL/GenBank/DDBJ databases">
        <title>Genome sequence of Xanthomonas axonopodis DSM 3585 (T).</title>
        <authorList>
            <person name="Midha S."/>
            <person name="Patil P.B."/>
        </authorList>
    </citation>
    <scope>NUCLEOTIDE SEQUENCE [LARGE SCALE GENOMIC DNA]</scope>
    <source>
        <strain evidence="4 5">DSM 3585</strain>
    </source>
</reference>
<protein>
    <recommendedName>
        <fullName evidence="3">Integrase DNA-binding domain-containing protein</fullName>
    </recommendedName>
</protein>
<sequence>MYLEQSPKGGRWFRLKYRFGGKEERLAIGVYPDVPLALARQRRDNARQLLAQGVDPGEHKKAAAAARAVLGANTFEVIANEWLGKRNCVMTHRFLHRSVG</sequence>
<dbReference type="GO" id="GO:0015074">
    <property type="term" value="P:DNA integration"/>
    <property type="evidence" value="ECO:0007669"/>
    <property type="project" value="UniProtKB-KW"/>
</dbReference>